<dbReference type="Proteomes" id="UP000736335">
    <property type="component" value="Unassembled WGS sequence"/>
</dbReference>
<comment type="subcellular location">
    <subcellularLocation>
        <location evidence="2">Cytoplasm</location>
    </subcellularLocation>
    <subcellularLocation>
        <location evidence="1">Nucleus</location>
    </subcellularLocation>
</comment>
<organism evidence="13 14">
    <name type="scientific">Thelephora terrestris</name>
    <dbReference type="NCBI Taxonomy" id="56493"/>
    <lineage>
        <taxon>Eukaryota</taxon>
        <taxon>Fungi</taxon>
        <taxon>Dikarya</taxon>
        <taxon>Basidiomycota</taxon>
        <taxon>Agaricomycotina</taxon>
        <taxon>Agaricomycetes</taxon>
        <taxon>Thelephorales</taxon>
        <taxon>Thelephoraceae</taxon>
        <taxon>Thelephora</taxon>
    </lineage>
</organism>
<dbReference type="Gene3D" id="2.40.50.140">
    <property type="entry name" value="Nucleic acid-binding proteins"/>
    <property type="match status" value="1"/>
</dbReference>
<evidence type="ECO:0000256" key="8">
    <source>
        <dbReference type="ARBA" id="ARBA00023242"/>
    </source>
</evidence>
<dbReference type="Pfam" id="PF17862">
    <property type="entry name" value="AAA_lid_3"/>
    <property type="match status" value="1"/>
</dbReference>
<protein>
    <recommendedName>
        <fullName evidence="9">26S proteasome regulatory subunit 6A</fullName>
    </recommendedName>
</protein>
<evidence type="ECO:0000256" key="4">
    <source>
        <dbReference type="ARBA" id="ARBA00022490"/>
    </source>
</evidence>
<gene>
    <name evidence="13" type="ORF">BJ322DRAFT_1102058</name>
</gene>
<feature type="region of interest" description="Disordered" evidence="11">
    <location>
        <begin position="1"/>
        <end position="54"/>
    </location>
</feature>
<feature type="domain" description="AAA+ ATPase" evidence="12">
    <location>
        <begin position="246"/>
        <end position="385"/>
    </location>
</feature>
<keyword evidence="4" id="KW-0963">Cytoplasm</keyword>
<proteinExistence type="inferred from homology"/>
<dbReference type="Gene3D" id="3.40.50.300">
    <property type="entry name" value="P-loop containing nucleotide triphosphate hydrolases"/>
    <property type="match status" value="1"/>
</dbReference>
<dbReference type="InterPro" id="IPR027417">
    <property type="entry name" value="P-loop_NTPase"/>
</dbReference>
<dbReference type="GO" id="GO:0005737">
    <property type="term" value="C:cytoplasm"/>
    <property type="evidence" value="ECO:0007669"/>
    <property type="project" value="UniProtKB-SubCell"/>
</dbReference>
<dbReference type="InterPro" id="IPR041569">
    <property type="entry name" value="AAA_lid_3"/>
</dbReference>
<dbReference type="EMBL" id="WIUZ02000022">
    <property type="protein sequence ID" value="KAF9778700.1"/>
    <property type="molecule type" value="Genomic_DNA"/>
</dbReference>
<dbReference type="FunFam" id="3.40.50.300:FF:000037">
    <property type="entry name" value="26S protease regulatory subunit 6A"/>
    <property type="match status" value="1"/>
</dbReference>
<sequence length="466" mass="51700">MSSAQPPNQPPNDPPTGEKPDEQQPLLGQTPQETRPTEDAVMDTAPDQPPEENWDDIPEEIMALPTEDIQTRTRLIDNDIKVMKSETMRLQHEQNVMKEKIRDNGEKIKQNKVLPYLVGNVVEILDVDPDGEEEGAAQDLDSMRKGKCAVIKTSTRQTVFLPLIGLVPAEKLKPGDLIGVNKDSYLILDTLPAEFDSRVKAMEVDERPTDTYTDIGGLEKQIEELVEAIVLPMEQADRFKSLGIKPPKGCLMYGPPGTGKTLLARACAAQTNACYLKLAGPSLVQMFIGDGAKLVRDAFELAKEKAPAIIFIDELDAIGTKRFDSEKSGDREVQRTMLELLNQLDGFSSDDRIKVIAATNRIDILDPALLRSGRLDRKIEFPLPNETARARILQIHSRKMTVNSDVNFEELARSTDEFNGAQLKAVCVEAGMIALREGATKLGHEHFLTGIAEVQSKKKNDLMYFA</sequence>
<dbReference type="OrthoDB" id="9443236at2759"/>
<name>A0A9P6H534_9AGAM</name>
<evidence type="ECO:0000256" key="11">
    <source>
        <dbReference type="SAM" id="MobiDB-lite"/>
    </source>
</evidence>
<evidence type="ECO:0000256" key="5">
    <source>
        <dbReference type="ARBA" id="ARBA00022741"/>
    </source>
</evidence>
<dbReference type="SMART" id="SM00382">
    <property type="entry name" value="AAA"/>
    <property type="match status" value="1"/>
</dbReference>
<dbReference type="SUPFAM" id="SSF52540">
    <property type="entry name" value="P-loop containing nucleoside triphosphate hydrolases"/>
    <property type="match status" value="1"/>
</dbReference>
<dbReference type="InterPro" id="IPR003593">
    <property type="entry name" value="AAA+_ATPase"/>
</dbReference>
<dbReference type="GO" id="GO:0016887">
    <property type="term" value="F:ATP hydrolysis activity"/>
    <property type="evidence" value="ECO:0007669"/>
    <property type="project" value="InterPro"/>
</dbReference>
<dbReference type="PANTHER" id="PTHR23073">
    <property type="entry name" value="26S PROTEASOME REGULATORY SUBUNIT"/>
    <property type="match status" value="1"/>
</dbReference>
<dbReference type="PROSITE" id="PS00674">
    <property type="entry name" value="AAA"/>
    <property type="match status" value="1"/>
</dbReference>
<keyword evidence="7 13" id="KW-0647">Proteasome</keyword>
<keyword evidence="6 10" id="KW-0067">ATP-binding</keyword>
<dbReference type="FunFam" id="2.40.50.140:FF:000076">
    <property type="entry name" value="26S protease regulatory subunit 6A"/>
    <property type="match status" value="1"/>
</dbReference>
<dbReference type="FunFam" id="1.10.8.60:FF:000009">
    <property type="entry name" value="26S protease regulatory subunit 6A"/>
    <property type="match status" value="1"/>
</dbReference>
<evidence type="ECO:0000259" key="12">
    <source>
        <dbReference type="SMART" id="SM00382"/>
    </source>
</evidence>
<evidence type="ECO:0000256" key="9">
    <source>
        <dbReference type="ARBA" id="ARBA00069320"/>
    </source>
</evidence>
<comment type="similarity">
    <text evidence="3 10">Belongs to the AAA ATPase family.</text>
</comment>
<dbReference type="InterPro" id="IPR012340">
    <property type="entry name" value="NA-bd_OB-fold"/>
</dbReference>
<keyword evidence="5 10" id="KW-0547">Nucleotide-binding</keyword>
<dbReference type="Pfam" id="PF00004">
    <property type="entry name" value="AAA"/>
    <property type="match status" value="1"/>
</dbReference>
<dbReference type="InterPro" id="IPR032501">
    <property type="entry name" value="Prot_ATP_ID_OB_2nd"/>
</dbReference>
<dbReference type="Pfam" id="PF16450">
    <property type="entry name" value="Prot_ATP_ID_OB_C"/>
    <property type="match status" value="1"/>
</dbReference>
<dbReference type="GO" id="GO:0005634">
    <property type="term" value="C:nucleus"/>
    <property type="evidence" value="ECO:0007669"/>
    <property type="project" value="UniProtKB-SubCell"/>
</dbReference>
<keyword evidence="14" id="KW-1185">Reference proteome</keyword>
<evidence type="ECO:0000256" key="1">
    <source>
        <dbReference type="ARBA" id="ARBA00004123"/>
    </source>
</evidence>
<keyword evidence="8" id="KW-0539">Nucleus</keyword>
<dbReference type="AlphaFoldDB" id="A0A9P6H534"/>
<comment type="caution">
    <text evidence="13">The sequence shown here is derived from an EMBL/GenBank/DDBJ whole genome shotgun (WGS) entry which is preliminary data.</text>
</comment>
<accession>A0A9P6H534</accession>
<evidence type="ECO:0000313" key="14">
    <source>
        <dbReference type="Proteomes" id="UP000736335"/>
    </source>
</evidence>
<dbReference type="InterPro" id="IPR050221">
    <property type="entry name" value="26S_Proteasome_ATPase"/>
</dbReference>
<reference evidence="13" key="1">
    <citation type="journal article" date="2020" name="Nat. Commun.">
        <title>Large-scale genome sequencing of mycorrhizal fungi provides insights into the early evolution of symbiotic traits.</title>
        <authorList>
            <person name="Miyauchi S."/>
            <person name="Kiss E."/>
            <person name="Kuo A."/>
            <person name="Drula E."/>
            <person name="Kohler A."/>
            <person name="Sanchez-Garcia M."/>
            <person name="Morin E."/>
            <person name="Andreopoulos B."/>
            <person name="Barry K.W."/>
            <person name="Bonito G."/>
            <person name="Buee M."/>
            <person name="Carver A."/>
            <person name="Chen C."/>
            <person name="Cichocki N."/>
            <person name="Clum A."/>
            <person name="Culley D."/>
            <person name="Crous P.W."/>
            <person name="Fauchery L."/>
            <person name="Girlanda M."/>
            <person name="Hayes R.D."/>
            <person name="Keri Z."/>
            <person name="LaButti K."/>
            <person name="Lipzen A."/>
            <person name="Lombard V."/>
            <person name="Magnuson J."/>
            <person name="Maillard F."/>
            <person name="Murat C."/>
            <person name="Nolan M."/>
            <person name="Ohm R.A."/>
            <person name="Pangilinan J."/>
            <person name="Pereira M.F."/>
            <person name="Perotto S."/>
            <person name="Peter M."/>
            <person name="Pfister S."/>
            <person name="Riley R."/>
            <person name="Sitrit Y."/>
            <person name="Stielow J.B."/>
            <person name="Szollosi G."/>
            <person name="Zifcakova L."/>
            <person name="Stursova M."/>
            <person name="Spatafora J.W."/>
            <person name="Tedersoo L."/>
            <person name="Vaario L.M."/>
            <person name="Yamada A."/>
            <person name="Yan M."/>
            <person name="Wang P."/>
            <person name="Xu J."/>
            <person name="Bruns T."/>
            <person name="Baldrian P."/>
            <person name="Vilgalys R."/>
            <person name="Dunand C."/>
            <person name="Henrissat B."/>
            <person name="Grigoriev I.V."/>
            <person name="Hibbett D."/>
            <person name="Nagy L.G."/>
            <person name="Martin F.M."/>
        </authorList>
    </citation>
    <scope>NUCLEOTIDE SEQUENCE</scope>
    <source>
        <strain evidence="13">UH-Tt-Lm1</strain>
    </source>
</reference>
<reference evidence="13" key="2">
    <citation type="submission" date="2020-11" db="EMBL/GenBank/DDBJ databases">
        <authorList>
            <consortium name="DOE Joint Genome Institute"/>
            <person name="Kuo A."/>
            <person name="Miyauchi S."/>
            <person name="Kiss E."/>
            <person name="Drula E."/>
            <person name="Kohler A."/>
            <person name="Sanchez-Garcia M."/>
            <person name="Andreopoulos B."/>
            <person name="Barry K.W."/>
            <person name="Bonito G."/>
            <person name="Buee M."/>
            <person name="Carver A."/>
            <person name="Chen C."/>
            <person name="Cichocki N."/>
            <person name="Clum A."/>
            <person name="Culley D."/>
            <person name="Crous P.W."/>
            <person name="Fauchery L."/>
            <person name="Girlanda M."/>
            <person name="Hayes R."/>
            <person name="Keri Z."/>
            <person name="Labutti K."/>
            <person name="Lipzen A."/>
            <person name="Lombard V."/>
            <person name="Magnuson J."/>
            <person name="Maillard F."/>
            <person name="Morin E."/>
            <person name="Murat C."/>
            <person name="Nolan M."/>
            <person name="Ohm R."/>
            <person name="Pangilinan J."/>
            <person name="Pereira M."/>
            <person name="Perotto S."/>
            <person name="Peter M."/>
            <person name="Riley R."/>
            <person name="Sitrit Y."/>
            <person name="Stielow B."/>
            <person name="Szollosi G."/>
            <person name="Zifcakova L."/>
            <person name="Stursova M."/>
            <person name="Spatafora J.W."/>
            <person name="Tedersoo L."/>
            <person name="Vaario L.-M."/>
            <person name="Yamada A."/>
            <person name="Yan M."/>
            <person name="Wang P."/>
            <person name="Xu J."/>
            <person name="Bruns T."/>
            <person name="Baldrian P."/>
            <person name="Vilgalys R."/>
            <person name="Henrissat B."/>
            <person name="Grigoriev I.V."/>
            <person name="Hibbett D."/>
            <person name="Nagy L.G."/>
            <person name="Martin F.M."/>
        </authorList>
    </citation>
    <scope>NUCLEOTIDE SEQUENCE</scope>
    <source>
        <strain evidence="13">UH-Tt-Lm1</strain>
    </source>
</reference>
<dbReference type="Gene3D" id="1.10.8.60">
    <property type="match status" value="1"/>
</dbReference>
<evidence type="ECO:0000256" key="7">
    <source>
        <dbReference type="ARBA" id="ARBA00022942"/>
    </source>
</evidence>
<dbReference type="InterPro" id="IPR003959">
    <property type="entry name" value="ATPase_AAA_core"/>
</dbReference>
<evidence type="ECO:0000256" key="6">
    <source>
        <dbReference type="ARBA" id="ARBA00022840"/>
    </source>
</evidence>
<dbReference type="GO" id="GO:0005524">
    <property type="term" value="F:ATP binding"/>
    <property type="evidence" value="ECO:0007669"/>
    <property type="project" value="UniProtKB-KW"/>
</dbReference>
<evidence type="ECO:0000313" key="13">
    <source>
        <dbReference type="EMBL" id="KAF9778700.1"/>
    </source>
</evidence>
<dbReference type="InterPro" id="IPR003960">
    <property type="entry name" value="ATPase_AAA_CS"/>
</dbReference>
<evidence type="ECO:0000256" key="3">
    <source>
        <dbReference type="ARBA" id="ARBA00006914"/>
    </source>
</evidence>
<evidence type="ECO:0000256" key="10">
    <source>
        <dbReference type="RuleBase" id="RU003651"/>
    </source>
</evidence>
<evidence type="ECO:0000256" key="2">
    <source>
        <dbReference type="ARBA" id="ARBA00004496"/>
    </source>
</evidence>
<dbReference type="GO" id="GO:0008540">
    <property type="term" value="C:proteasome regulatory particle, base subcomplex"/>
    <property type="evidence" value="ECO:0007669"/>
    <property type="project" value="UniProtKB-ARBA"/>
</dbReference>